<evidence type="ECO:0000256" key="2">
    <source>
        <dbReference type="ARBA" id="ARBA00022723"/>
    </source>
</evidence>
<dbReference type="RefSeq" id="WP_127487021.1">
    <property type="nucleotide sequence ID" value="NZ_CP022572.1"/>
</dbReference>
<protein>
    <recommendedName>
        <fullName evidence="6">Damage-inducible protein DinB</fullName>
    </recommendedName>
</protein>
<keyword evidence="2 3" id="KW-0479">Metal-binding</keyword>
<dbReference type="InterPro" id="IPR007837">
    <property type="entry name" value="DinB"/>
</dbReference>
<dbReference type="STRING" id="1193713.GCA_001636315_05259"/>
<dbReference type="KEGG" id="nmk:CHR53_14095"/>
<evidence type="ECO:0000313" key="4">
    <source>
        <dbReference type="EMBL" id="AZU64970.1"/>
    </source>
</evidence>
<organism evidence="4 5">
    <name type="scientific">Neobacillus mesonae</name>
    <dbReference type="NCBI Taxonomy" id="1193713"/>
    <lineage>
        <taxon>Bacteria</taxon>
        <taxon>Bacillati</taxon>
        <taxon>Bacillota</taxon>
        <taxon>Bacilli</taxon>
        <taxon>Bacillales</taxon>
        <taxon>Bacillaceae</taxon>
        <taxon>Neobacillus</taxon>
    </lineage>
</organism>
<evidence type="ECO:0008006" key="6">
    <source>
        <dbReference type="Google" id="ProtNLM"/>
    </source>
</evidence>
<gene>
    <name evidence="4" type="ORF">CHR53_14095</name>
</gene>
<keyword evidence="5" id="KW-1185">Reference proteome</keyword>
<proteinExistence type="inferred from homology"/>
<accession>A0A3Q9R0J4</accession>
<dbReference type="Gene3D" id="1.20.120.450">
    <property type="entry name" value="dinb family like domain"/>
    <property type="match status" value="1"/>
</dbReference>
<sequence>MYSSIAEFIEDWNQEAVSTQNVLDALTNDSLQQEVSSDDRTLGRIAWHIVTSTPGMLSEFGINVPQVENADYVPQSAKEIAGIFRRVSTDTGHAVKEQWTDAALKEEVNVFGRTMTKGTTLTLLVKHIIHHRGQMTVLMRQAGVRVPGIYGPAREEWVQIGMEAPSI</sequence>
<dbReference type="Proteomes" id="UP000282892">
    <property type="component" value="Chromosome"/>
</dbReference>
<dbReference type="OrthoDB" id="119432at2"/>
<name>A0A3Q9R0J4_9BACI</name>
<dbReference type="SUPFAM" id="SSF109854">
    <property type="entry name" value="DinB/YfiT-like putative metalloenzymes"/>
    <property type="match status" value="1"/>
</dbReference>
<dbReference type="Pfam" id="PF05163">
    <property type="entry name" value="DinB"/>
    <property type="match status" value="1"/>
</dbReference>
<dbReference type="AlphaFoldDB" id="A0A3Q9R0J4"/>
<comment type="similarity">
    <text evidence="1">Belongs to the DinB family.</text>
</comment>
<feature type="binding site" evidence="3">
    <location>
        <position position="48"/>
    </location>
    <ligand>
        <name>a divalent metal cation</name>
        <dbReference type="ChEBI" id="CHEBI:60240"/>
    </ligand>
</feature>
<dbReference type="EMBL" id="CP022572">
    <property type="protein sequence ID" value="AZU64970.1"/>
    <property type="molecule type" value="Genomic_DNA"/>
</dbReference>
<feature type="binding site" evidence="3">
    <location>
        <position position="127"/>
    </location>
    <ligand>
        <name>a divalent metal cation</name>
        <dbReference type="ChEBI" id="CHEBI:60240"/>
    </ligand>
</feature>
<dbReference type="GO" id="GO:0046872">
    <property type="term" value="F:metal ion binding"/>
    <property type="evidence" value="ECO:0007669"/>
    <property type="project" value="UniProtKB-KW"/>
</dbReference>
<evidence type="ECO:0000256" key="3">
    <source>
        <dbReference type="PIRSR" id="PIRSR607837-1"/>
    </source>
</evidence>
<reference evidence="4 5" key="1">
    <citation type="submission" date="2017-07" db="EMBL/GenBank/DDBJ databases">
        <title>The complete genome sequence of Bacillus mesonae strain H20-5, an efficient strain improving plant abiotic stress resistance.</title>
        <authorList>
            <person name="Kim S.Y."/>
            <person name="Song H."/>
            <person name="Sang M.K."/>
            <person name="Weon H.-Y."/>
            <person name="Song J."/>
        </authorList>
    </citation>
    <scope>NUCLEOTIDE SEQUENCE [LARGE SCALE GENOMIC DNA]</scope>
    <source>
        <strain evidence="4 5">H20-5</strain>
    </source>
</reference>
<evidence type="ECO:0000313" key="5">
    <source>
        <dbReference type="Proteomes" id="UP000282892"/>
    </source>
</evidence>
<feature type="binding site" evidence="3">
    <location>
        <position position="131"/>
    </location>
    <ligand>
        <name>a divalent metal cation</name>
        <dbReference type="ChEBI" id="CHEBI:60240"/>
    </ligand>
</feature>
<dbReference type="InterPro" id="IPR034660">
    <property type="entry name" value="DinB/YfiT-like"/>
</dbReference>
<evidence type="ECO:0000256" key="1">
    <source>
        <dbReference type="ARBA" id="ARBA00008635"/>
    </source>
</evidence>